<dbReference type="InterPro" id="IPR017853">
    <property type="entry name" value="GH"/>
</dbReference>
<gene>
    <name evidence="7" type="ORF">ANANG_G00176540</name>
</gene>
<dbReference type="GO" id="GO:0004560">
    <property type="term" value="F:alpha-L-fucosidase activity"/>
    <property type="evidence" value="ECO:0007669"/>
    <property type="project" value="UniProtKB-EC"/>
</dbReference>
<sequence length="178" mass="20480">MSTAAGAGARYTADWDSLDSRPLPTWYDEAKFGILIHWGVYAVPGFGSEWFWWHWKNDAKPKHVEFMKKNYPPGFTYQQFASDFRAQFFDPDQWAELFEASGAKYKPDLLRSNGDWDAPASYWNSTEFLAWLYNDSPVKDFVVTTDCLGGSNTSRPKSTQGLLPKHKWEKFVPVDTLS</sequence>
<dbReference type="Proteomes" id="UP001044222">
    <property type="component" value="Chromosome 9"/>
</dbReference>
<proteinExistence type="inferred from homology"/>
<dbReference type="GO" id="GO:0005764">
    <property type="term" value="C:lysosome"/>
    <property type="evidence" value="ECO:0007669"/>
    <property type="project" value="TreeGrafter"/>
</dbReference>
<dbReference type="SMART" id="SM00812">
    <property type="entry name" value="Alpha_L_fucos"/>
    <property type="match status" value="1"/>
</dbReference>
<evidence type="ECO:0000256" key="2">
    <source>
        <dbReference type="ARBA" id="ARBA00012662"/>
    </source>
</evidence>
<dbReference type="GO" id="GO:0006004">
    <property type="term" value="P:fucose metabolic process"/>
    <property type="evidence" value="ECO:0007669"/>
    <property type="project" value="TreeGrafter"/>
</dbReference>
<dbReference type="GO" id="GO:0016139">
    <property type="term" value="P:glycoside catabolic process"/>
    <property type="evidence" value="ECO:0007669"/>
    <property type="project" value="TreeGrafter"/>
</dbReference>
<dbReference type="PANTHER" id="PTHR10030:SF37">
    <property type="entry name" value="ALPHA-L-FUCOSIDASE-RELATED"/>
    <property type="match status" value="1"/>
</dbReference>
<evidence type="ECO:0000259" key="6">
    <source>
        <dbReference type="Pfam" id="PF01120"/>
    </source>
</evidence>
<comment type="caution">
    <text evidence="7">The sequence shown here is derived from an EMBL/GenBank/DDBJ whole genome shotgun (WGS) entry which is preliminary data.</text>
</comment>
<dbReference type="SUPFAM" id="SSF51445">
    <property type="entry name" value="(Trans)glycosidases"/>
    <property type="match status" value="1"/>
</dbReference>
<evidence type="ECO:0000256" key="4">
    <source>
        <dbReference type="ARBA" id="ARBA00022801"/>
    </source>
</evidence>
<evidence type="ECO:0000313" key="8">
    <source>
        <dbReference type="Proteomes" id="UP001044222"/>
    </source>
</evidence>
<dbReference type="InterPro" id="IPR000933">
    <property type="entry name" value="Glyco_hydro_29"/>
</dbReference>
<keyword evidence="8" id="KW-1185">Reference proteome</keyword>
<reference evidence="7" key="1">
    <citation type="submission" date="2021-01" db="EMBL/GenBank/DDBJ databases">
        <title>A chromosome-scale assembly of European eel, Anguilla anguilla.</title>
        <authorList>
            <person name="Henkel C."/>
            <person name="Jong-Raadsen S.A."/>
            <person name="Dufour S."/>
            <person name="Weltzien F.-A."/>
            <person name="Palstra A.P."/>
            <person name="Pelster B."/>
            <person name="Spaink H.P."/>
            <person name="Van Den Thillart G.E."/>
            <person name="Jansen H."/>
            <person name="Zahm M."/>
            <person name="Klopp C."/>
            <person name="Cedric C."/>
            <person name="Louis A."/>
            <person name="Berthelot C."/>
            <person name="Parey E."/>
            <person name="Roest Crollius H."/>
            <person name="Montfort J."/>
            <person name="Robinson-Rechavi M."/>
            <person name="Bucao C."/>
            <person name="Bouchez O."/>
            <person name="Gislard M."/>
            <person name="Lluch J."/>
            <person name="Milhes M."/>
            <person name="Lampietro C."/>
            <person name="Lopez Roques C."/>
            <person name="Donnadieu C."/>
            <person name="Braasch I."/>
            <person name="Desvignes T."/>
            <person name="Postlethwait J."/>
            <person name="Bobe J."/>
            <person name="Guiguen Y."/>
            <person name="Dirks R."/>
        </authorList>
    </citation>
    <scope>NUCLEOTIDE SEQUENCE</scope>
    <source>
        <strain evidence="7">Tag_6206</strain>
        <tissue evidence="7">Liver</tissue>
    </source>
</reference>
<name>A0A9D3M7Q8_ANGAN</name>
<keyword evidence="4" id="KW-0378">Hydrolase</keyword>
<organism evidence="7 8">
    <name type="scientific">Anguilla anguilla</name>
    <name type="common">European freshwater eel</name>
    <name type="synonym">Muraena anguilla</name>
    <dbReference type="NCBI Taxonomy" id="7936"/>
    <lineage>
        <taxon>Eukaryota</taxon>
        <taxon>Metazoa</taxon>
        <taxon>Chordata</taxon>
        <taxon>Craniata</taxon>
        <taxon>Vertebrata</taxon>
        <taxon>Euteleostomi</taxon>
        <taxon>Actinopterygii</taxon>
        <taxon>Neopterygii</taxon>
        <taxon>Teleostei</taxon>
        <taxon>Anguilliformes</taxon>
        <taxon>Anguillidae</taxon>
        <taxon>Anguilla</taxon>
    </lineage>
</organism>
<feature type="domain" description="Glycoside hydrolase family 29 N-terminal" evidence="6">
    <location>
        <begin position="6"/>
        <end position="105"/>
    </location>
</feature>
<dbReference type="AlphaFoldDB" id="A0A9D3M7Q8"/>
<dbReference type="PANTHER" id="PTHR10030">
    <property type="entry name" value="ALPHA-L-FUCOSIDASE"/>
    <property type="match status" value="1"/>
</dbReference>
<evidence type="ECO:0000313" key="7">
    <source>
        <dbReference type="EMBL" id="KAG5842335.1"/>
    </source>
</evidence>
<protein>
    <recommendedName>
        <fullName evidence="2">alpha-L-fucosidase</fullName>
        <ecNumber evidence="2">3.2.1.51</ecNumber>
    </recommendedName>
</protein>
<dbReference type="EMBL" id="JAFIRN010000009">
    <property type="protein sequence ID" value="KAG5842335.1"/>
    <property type="molecule type" value="Genomic_DNA"/>
</dbReference>
<keyword evidence="5" id="KW-0326">Glycosidase</keyword>
<dbReference type="Pfam" id="PF01120">
    <property type="entry name" value="Alpha_L_fucos"/>
    <property type="match status" value="1"/>
</dbReference>
<dbReference type="Gene3D" id="3.20.20.80">
    <property type="entry name" value="Glycosidases"/>
    <property type="match status" value="1"/>
</dbReference>
<evidence type="ECO:0000256" key="3">
    <source>
        <dbReference type="ARBA" id="ARBA00022729"/>
    </source>
</evidence>
<dbReference type="EC" id="3.2.1.51" evidence="2"/>
<dbReference type="InterPro" id="IPR057739">
    <property type="entry name" value="Glyco_hydro_29_N"/>
</dbReference>
<comment type="similarity">
    <text evidence="1">Belongs to the glycosyl hydrolase 29 family.</text>
</comment>
<keyword evidence="3" id="KW-0732">Signal</keyword>
<accession>A0A9D3M7Q8</accession>
<evidence type="ECO:0000256" key="5">
    <source>
        <dbReference type="ARBA" id="ARBA00023295"/>
    </source>
</evidence>
<evidence type="ECO:0000256" key="1">
    <source>
        <dbReference type="ARBA" id="ARBA00007951"/>
    </source>
</evidence>